<keyword evidence="5 7" id="KW-0573">Peptidoglycan synthesis</keyword>
<dbReference type="Gene3D" id="2.40.440.10">
    <property type="entry name" value="L,D-transpeptidase catalytic domain-like"/>
    <property type="match status" value="1"/>
</dbReference>
<evidence type="ECO:0000256" key="5">
    <source>
        <dbReference type="ARBA" id="ARBA00022984"/>
    </source>
</evidence>
<dbReference type="InterPro" id="IPR052905">
    <property type="entry name" value="LD-transpeptidase_YkuD-like"/>
</dbReference>
<dbReference type="AlphaFoldDB" id="A0A4R2GUL3"/>
<comment type="similarity">
    <text evidence="2">Belongs to the YkuD family.</text>
</comment>
<dbReference type="InterPro" id="IPR002477">
    <property type="entry name" value="Peptidoglycan-bd-like"/>
</dbReference>
<keyword evidence="3" id="KW-0808">Transferase</keyword>
<accession>A0A4R2GUL3</accession>
<dbReference type="GO" id="GO:0016740">
    <property type="term" value="F:transferase activity"/>
    <property type="evidence" value="ECO:0007669"/>
    <property type="project" value="UniProtKB-KW"/>
</dbReference>
<dbReference type="GO" id="GO:0071555">
    <property type="term" value="P:cell wall organization"/>
    <property type="evidence" value="ECO:0007669"/>
    <property type="project" value="UniProtKB-UniRule"/>
</dbReference>
<sequence>MNLINVMMAFRRSAFTGARAGRAFSAGLAPQKRPADHGLVRPWVYEGNPCAWRRPGRLPQGRFRGCRPLSLEHALARAGLRGSNLHGFRTMNSRTMNEKTFSMKRRAFLFGAASAATGLAIGPAFAQKFAFDDQSEWTQSYDSGTNSRLARSSTPLLSQETVAATEQAIASLRDAVARGGWGTVQAGQRLRLGSKGPAVVALRQRLAASGDLQASGGAQDVYDSYVEAGVKRFQQRHGLNATGTLNNQTIAAMNVPAATRLRQMETNLVRLRSLSGNPGRRYAVVNIPAALVETVADNHVVSRHAAGVGKIDRQSPIMNAKVTQVNFNPFWTVPASIIRKDLIPKMRKDPNYLTDQKIRIYSNGVEIPPSQVNWNSTEATRYMFRQDPGADINSMGFVRINIPNPHGVYMHDTPARGVFGDDFRFVSSGCVRLQNVRDYVAFLLQETPGWNPQTIQAAIDSGERIDATLSTPLPIYWTYITSWATPEGVAQFRDDIYNRDGLGPAAAMAAAAAEETGPAH</sequence>
<evidence type="ECO:0000259" key="9">
    <source>
        <dbReference type="PROSITE" id="PS52029"/>
    </source>
</evidence>
<feature type="active site" description="Nucleophile" evidence="7">
    <location>
        <position position="430"/>
    </location>
</feature>
<dbReference type="InterPro" id="IPR005490">
    <property type="entry name" value="LD_TPept_cat_dom"/>
</dbReference>
<dbReference type="EMBL" id="SLWL01000004">
    <property type="protein sequence ID" value="TCO14187.1"/>
    <property type="molecule type" value="Genomic_DNA"/>
</dbReference>
<dbReference type="SUPFAM" id="SSF47090">
    <property type="entry name" value="PGBD-like"/>
    <property type="match status" value="1"/>
</dbReference>
<dbReference type="InterPro" id="IPR036365">
    <property type="entry name" value="PGBD-like_sf"/>
</dbReference>
<dbReference type="GO" id="GO:0004180">
    <property type="term" value="F:carboxypeptidase activity"/>
    <property type="evidence" value="ECO:0007669"/>
    <property type="project" value="UniProtKB-ARBA"/>
</dbReference>
<evidence type="ECO:0000313" key="11">
    <source>
        <dbReference type="Proteomes" id="UP000294881"/>
    </source>
</evidence>
<dbReference type="InterPro" id="IPR036366">
    <property type="entry name" value="PGBDSf"/>
</dbReference>
<dbReference type="GO" id="GO:0009252">
    <property type="term" value="P:peptidoglycan biosynthetic process"/>
    <property type="evidence" value="ECO:0007669"/>
    <property type="project" value="UniProtKB-UniPathway"/>
</dbReference>
<dbReference type="Pfam" id="PF03734">
    <property type="entry name" value="YkuD"/>
    <property type="match status" value="1"/>
</dbReference>
<gene>
    <name evidence="10" type="ORF">EV666_104140</name>
</gene>
<proteinExistence type="inferred from homology"/>
<dbReference type="UniPathway" id="UPA00219"/>
<keyword evidence="8" id="KW-0472">Membrane</keyword>
<comment type="caution">
    <text evidence="10">The sequence shown here is derived from an EMBL/GenBank/DDBJ whole genome shotgun (WGS) entry which is preliminary data.</text>
</comment>
<reference evidence="10 11" key="1">
    <citation type="submission" date="2019-03" db="EMBL/GenBank/DDBJ databases">
        <title>Genomic Encyclopedia of Type Strains, Phase IV (KMG-IV): sequencing the most valuable type-strain genomes for metagenomic binning, comparative biology and taxonomic classification.</title>
        <authorList>
            <person name="Goeker M."/>
        </authorList>
    </citation>
    <scope>NUCLEOTIDE SEQUENCE [LARGE SCALE GENOMIC DNA]</scope>
    <source>
        <strain evidence="10 11">DSM 22958</strain>
    </source>
</reference>
<feature type="domain" description="L,D-TPase catalytic" evidence="9">
    <location>
        <begin position="281"/>
        <end position="468"/>
    </location>
</feature>
<keyword evidence="4 7" id="KW-0133">Cell shape</keyword>
<dbReference type="Proteomes" id="UP000294881">
    <property type="component" value="Unassembled WGS sequence"/>
</dbReference>
<keyword evidence="6 7" id="KW-0961">Cell wall biogenesis/degradation</keyword>
<dbReference type="CDD" id="cd16913">
    <property type="entry name" value="YkuD_like"/>
    <property type="match status" value="1"/>
</dbReference>
<evidence type="ECO:0000256" key="3">
    <source>
        <dbReference type="ARBA" id="ARBA00022679"/>
    </source>
</evidence>
<protein>
    <submittedName>
        <fullName evidence="10">Murein L,D-transpeptidase YcbB/YkuD</fullName>
    </submittedName>
</protein>
<keyword evidence="8" id="KW-0812">Transmembrane</keyword>
<evidence type="ECO:0000313" key="10">
    <source>
        <dbReference type="EMBL" id="TCO14187.1"/>
    </source>
</evidence>
<dbReference type="Gene3D" id="1.10.101.10">
    <property type="entry name" value="PGBD-like superfamily/PGBD"/>
    <property type="match status" value="1"/>
</dbReference>
<feature type="transmembrane region" description="Helical" evidence="8">
    <location>
        <begin position="107"/>
        <end position="126"/>
    </location>
</feature>
<keyword evidence="8" id="KW-1133">Transmembrane helix</keyword>
<dbReference type="PANTHER" id="PTHR41533:SF1">
    <property type="entry name" value="L,D-TRANSPEPTIDASE YCBB-RELATED"/>
    <property type="match status" value="1"/>
</dbReference>
<dbReference type="GO" id="GO:0008360">
    <property type="term" value="P:regulation of cell shape"/>
    <property type="evidence" value="ECO:0007669"/>
    <property type="project" value="UniProtKB-UniRule"/>
</dbReference>
<dbReference type="PROSITE" id="PS52029">
    <property type="entry name" value="LD_TPASE"/>
    <property type="match status" value="1"/>
</dbReference>
<name>A0A4R2GUL3_9HYPH</name>
<dbReference type="Pfam" id="PF01471">
    <property type="entry name" value="PG_binding_1"/>
    <property type="match status" value="1"/>
</dbReference>
<evidence type="ECO:0000256" key="7">
    <source>
        <dbReference type="PROSITE-ProRule" id="PRU01373"/>
    </source>
</evidence>
<dbReference type="SUPFAM" id="SSF141523">
    <property type="entry name" value="L,D-transpeptidase catalytic domain-like"/>
    <property type="match status" value="1"/>
</dbReference>
<comment type="pathway">
    <text evidence="1 7">Cell wall biogenesis; peptidoglycan biosynthesis.</text>
</comment>
<evidence type="ECO:0000256" key="8">
    <source>
        <dbReference type="SAM" id="Phobius"/>
    </source>
</evidence>
<keyword evidence="11" id="KW-1185">Reference proteome</keyword>
<dbReference type="PANTHER" id="PTHR41533">
    <property type="entry name" value="L,D-TRANSPEPTIDASE HI_1667-RELATED"/>
    <property type="match status" value="1"/>
</dbReference>
<organism evidence="10 11">
    <name type="scientific">Camelimonas lactis</name>
    <dbReference type="NCBI Taxonomy" id="659006"/>
    <lineage>
        <taxon>Bacteria</taxon>
        <taxon>Pseudomonadati</taxon>
        <taxon>Pseudomonadota</taxon>
        <taxon>Alphaproteobacteria</taxon>
        <taxon>Hyphomicrobiales</taxon>
        <taxon>Chelatococcaceae</taxon>
        <taxon>Camelimonas</taxon>
    </lineage>
</organism>
<evidence type="ECO:0000256" key="1">
    <source>
        <dbReference type="ARBA" id="ARBA00004752"/>
    </source>
</evidence>
<feature type="active site" description="Proton donor/acceptor" evidence="7">
    <location>
        <position position="411"/>
    </location>
</feature>
<evidence type="ECO:0000256" key="4">
    <source>
        <dbReference type="ARBA" id="ARBA00022960"/>
    </source>
</evidence>
<evidence type="ECO:0000256" key="2">
    <source>
        <dbReference type="ARBA" id="ARBA00005992"/>
    </source>
</evidence>
<evidence type="ECO:0000256" key="6">
    <source>
        <dbReference type="ARBA" id="ARBA00023316"/>
    </source>
</evidence>
<dbReference type="InterPro" id="IPR038063">
    <property type="entry name" value="Transpep_catalytic_dom"/>
</dbReference>